<dbReference type="EMBL" id="SMCO01000034">
    <property type="protein sequence ID" value="TCV79181.1"/>
    <property type="molecule type" value="Genomic_DNA"/>
</dbReference>
<dbReference type="GO" id="GO:0032259">
    <property type="term" value="P:methylation"/>
    <property type="evidence" value="ECO:0007669"/>
    <property type="project" value="UniProtKB-KW"/>
</dbReference>
<dbReference type="Gene3D" id="3.40.50.150">
    <property type="entry name" value="Vaccinia Virus protein VP39"/>
    <property type="match status" value="1"/>
</dbReference>
<comment type="caution">
    <text evidence="2">The sequence shown here is derived from an EMBL/GenBank/DDBJ whole genome shotgun (WGS) entry which is preliminary data.</text>
</comment>
<organism evidence="2 3">
    <name type="scientific">Sulfurirhabdus autotrophica</name>
    <dbReference type="NCBI Taxonomy" id="1706046"/>
    <lineage>
        <taxon>Bacteria</taxon>
        <taxon>Pseudomonadati</taxon>
        <taxon>Pseudomonadota</taxon>
        <taxon>Betaproteobacteria</taxon>
        <taxon>Nitrosomonadales</taxon>
        <taxon>Sulfuricellaceae</taxon>
        <taxon>Sulfurirhabdus</taxon>
    </lineage>
</organism>
<dbReference type="SUPFAM" id="SSF53335">
    <property type="entry name" value="S-adenosyl-L-methionine-dependent methyltransferases"/>
    <property type="match status" value="1"/>
</dbReference>
<keyword evidence="3" id="KW-1185">Reference proteome</keyword>
<dbReference type="InterPro" id="IPR025714">
    <property type="entry name" value="Methyltranfer_dom"/>
</dbReference>
<evidence type="ECO:0000313" key="2">
    <source>
        <dbReference type="EMBL" id="TCV79181.1"/>
    </source>
</evidence>
<accession>A0A4R3XT66</accession>
<gene>
    <name evidence="2" type="ORF">EDC63_1343</name>
</gene>
<dbReference type="GO" id="GO:0008168">
    <property type="term" value="F:methyltransferase activity"/>
    <property type="evidence" value="ECO:0007669"/>
    <property type="project" value="UniProtKB-KW"/>
</dbReference>
<dbReference type="AlphaFoldDB" id="A0A4R3XT66"/>
<sequence length="243" mass="27284">MNILVAGCGTGKHAIQAALCYPSSQITAVDLSLSSLAFAKRKAQDLHIHNLEFFQADILALEGLGRQFQIIESIGVLHHLREPIEGWRILTSLLADAGMMYIGLYSAIARAALVPGKQYIASKGLSRDAAGIRLFRKQVLAEQGSELAKIACFSEDFYSLSGCRDLFFHVQEHQYTLSQLSKILAELNLRFLGFDLPSDKFELYRAFNPEDPRGLNLSVWHKFELENPRTFSGMYKMWIQKIG</sequence>
<dbReference type="InterPro" id="IPR029063">
    <property type="entry name" value="SAM-dependent_MTases_sf"/>
</dbReference>
<dbReference type="Pfam" id="PF13847">
    <property type="entry name" value="Methyltransf_31"/>
    <property type="match status" value="1"/>
</dbReference>
<keyword evidence="2" id="KW-0489">Methyltransferase</keyword>
<name>A0A4R3XT66_9PROT</name>
<keyword evidence="2" id="KW-0808">Transferase</keyword>
<feature type="domain" description="Methyltransferase" evidence="1">
    <location>
        <begin position="1"/>
        <end position="106"/>
    </location>
</feature>
<protein>
    <submittedName>
        <fullName evidence="2">Methyltransferase family protein</fullName>
    </submittedName>
</protein>
<proteinExistence type="predicted"/>
<dbReference type="RefSeq" id="WP_124946882.1">
    <property type="nucleotide sequence ID" value="NZ_BHVT01000047.1"/>
</dbReference>
<reference evidence="2 3" key="1">
    <citation type="submission" date="2019-03" db="EMBL/GenBank/DDBJ databases">
        <title>Genomic Encyclopedia of Type Strains, Phase IV (KMG-IV): sequencing the most valuable type-strain genomes for metagenomic binning, comparative biology and taxonomic classification.</title>
        <authorList>
            <person name="Goeker M."/>
        </authorList>
    </citation>
    <scope>NUCLEOTIDE SEQUENCE [LARGE SCALE GENOMIC DNA]</scope>
    <source>
        <strain evidence="2 3">DSM 100309</strain>
    </source>
</reference>
<evidence type="ECO:0000259" key="1">
    <source>
        <dbReference type="Pfam" id="PF13847"/>
    </source>
</evidence>
<evidence type="ECO:0000313" key="3">
    <source>
        <dbReference type="Proteomes" id="UP000295367"/>
    </source>
</evidence>
<dbReference type="Proteomes" id="UP000295367">
    <property type="component" value="Unassembled WGS sequence"/>
</dbReference>
<dbReference type="CDD" id="cd02440">
    <property type="entry name" value="AdoMet_MTases"/>
    <property type="match status" value="1"/>
</dbReference>